<feature type="compositionally biased region" description="Basic and acidic residues" evidence="1">
    <location>
        <begin position="386"/>
        <end position="423"/>
    </location>
</feature>
<gene>
    <name evidence="2" type="ORF">BJ508DRAFT_335843</name>
</gene>
<proteinExistence type="predicted"/>
<dbReference type="Gene3D" id="1.10.287.1490">
    <property type="match status" value="1"/>
</dbReference>
<feature type="region of interest" description="Disordered" evidence="1">
    <location>
        <begin position="609"/>
        <end position="667"/>
    </location>
</feature>
<feature type="compositionally biased region" description="Basic residues" evidence="1">
    <location>
        <begin position="657"/>
        <end position="667"/>
    </location>
</feature>
<sequence>MPIKLKKSQKAKLDSDYAKGLLPRNRDDVTEVSNYGKTLDMRYSEIKEVLKAYPVADDKALSGRATPAPPPPKSKKRPSSASLTSPRPTKSLRNVLSDLRGADDLSFQEEWETQTNITTVSNQTRTSALGTATATDYSNVVDQLRSARLDASNYKTSYEKARERLDKARDDLNAKQSSISELQGQIEEEQNKCSAKDTELSHALQKHKEALAVLQKEVADLKKSRDDSVSQKVSAKRIHMEEMGKVTNDNRILREELEALRRAAAQPGNDSSATDQAEILRLTTANDNLTSTNDTLTEKIKDLEASNLRAEEALTNLRASYDTVVQQNANQLNELNQVKKEAADAESARILASQAADDLRAENATLKERLKDRDTLSSNLEAATEELEKVTKQSKQHADRADEAELREQNLKEEKDTREKENTRLSTELVNTQEALAATQQELTTAKSSLSTAEAAVKTYEEQSESMSDAQAKLKEAQDQVASAETKKAELEKAIKNHEQRVKTLEEEKEKVDEKVKEVTQDLEKERTAIGTMQTTNDTLSAENQRLSDLVQQLQTAAAAAVQPPAPPTMMHQTLVAHNLSLNHQVRRANTTIASLRTQVRNLRVRRANNAAAAARPRNAPPLSVDTTKADQLEQEAMAKNGWGTKDTGYTVPPSRNPRRAGLRPRN</sequence>
<evidence type="ECO:0000313" key="2">
    <source>
        <dbReference type="EMBL" id="RPA71628.1"/>
    </source>
</evidence>
<dbReference type="PANTHER" id="PTHR23159">
    <property type="entry name" value="CENTROSOMAL PROTEIN 2"/>
    <property type="match status" value="1"/>
</dbReference>
<protein>
    <submittedName>
        <fullName evidence="2">Uncharacterized protein</fullName>
    </submittedName>
</protein>
<reference evidence="2 3" key="1">
    <citation type="journal article" date="2018" name="Nat. Ecol. Evol.">
        <title>Pezizomycetes genomes reveal the molecular basis of ectomycorrhizal truffle lifestyle.</title>
        <authorList>
            <person name="Murat C."/>
            <person name="Payen T."/>
            <person name="Noel B."/>
            <person name="Kuo A."/>
            <person name="Morin E."/>
            <person name="Chen J."/>
            <person name="Kohler A."/>
            <person name="Krizsan K."/>
            <person name="Balestrini R."/>
            <person name="Da Silva C."/>
            <person name="Montanini B."/>
            <person name="Hainaut M."/>
            <person name="Levati E."/>
            <person name="Barry K.W."/>
            <person name="Belfiori B."/>
            <person name="Cichocki N."/>
            <person name="Clum A."/>
            <person name="Dockter R.B."/>
            <person name="Fauchery L."/>
            <person name="Guy J."/>
            <person name="Iotti M."/>
            <person name="Le Tacon F."/>
            <person name="Lindquist E.A."/>
            <person name="Lipzen A."/>
            <person name="Malagnac F."/>
            <person name="Mello A."/>
            <person name="Molinier V."/>
            <person name="Miyauchi S."/>
            <person name="Poulain J."/>
            <person name="Riccioni C."/>
            <person name="Rubini A."/>
            <person name="Sitrit Y."/>
            <person name="Splivallo R."/>
            <person name="Traeger S."/>
            <person name="Wang M."/>
            <person name="Zifcakova L."/>
            <person name="Wipf D."/>
            <person name="Zambonelli A."/>
            <person name="Paolocci F."/>
            <person name="Nowrousian M."/>
            <person name="Ottonello S."/>
            <person name="Baldrian P."/>
            <person name="Spatafora J.W."/>
            <person name="Henrissat B."/>
            <person name="Nagy L.G."/>
            <person name="Aury J.M."/>
            <person name="Wincker P."/>
            <person name="Grigoriev I.V."/>
            <person name="Bonfante P."/>
            <person name="Martin F.M."/>
        </authorList>
    </citation>
    <scope>NUCLEOTIDE SEQUENCE [LARGE SCALE GENOMIC DNA]</scope>
    <source>
        <strain evidence="2 3">RN42</strain>
    </source>
</reference>
<dbReference type="AlphaFoldDB" id="A0A3N4HFG2"/>
<feature type="region of interest" description="Disordered" evidence="1">
    <location>
        <begin position="384"/>
        <end position="423"/>
    </location>
</feature>
<feature type="compositionally biased region" description="Low complexity" evidence="1">
    <location>
        <begin position="609"/>
        <end position="623"/>
    </location>
</feature>
<dbReference type="EMBL" id="ML119911">
    <property type="protein sequence ID" value="RPA71628.1"/>
    <property type="molecule type" value="Genomic_DNA"/>
</dbReference>
<dbReference type="SUPFAM" id="SSF57997">
    <property type="entry name" value="Tropomyosin"/>
    <property type="match status" value="1"/>
</dbReference>
<evidence type="ECO:0000313" key="3">
    <source>
        <dbReference type="Proteomes" id="UP000275078"/>
    </source>
</evidence>
<feature type="region of interest" description="Disordered" evidence="1">
    <location>
        <begin position="57"/>
        <end position="94"/>
    </location>
</feature>
<feature type="compositionally biased region" description="Polar residues" evidence="1">
    <location>
        <begin position="83"/>
        <end position="94"/>
    </location>
</feature>
<organism evidence="2 3">
    <name type="scientific">Ascobolus immersus RN42</name>
    <dbReference type="NCBI Taxonomy" id="1160509"/>
    <lineage>
        <taxon>Eukaryota</taxon>
        <taxon>Fungi</taxon>
        <taxon>Dikarya</taxon>
        <taxon>Ascomycota</taxon>
        <taxon>Pezizomycotina</taxon>
        <taxon>Pezizomycetes</taxon>
        <taxon>Pezizales</taxon>
        <taxon>Ascobolaceae</taxon>
        <taxon>Ascobolus</taxon>
    </lineage>
</organism>
<keyword evidence="3" id="KW-1185">Reference proteome</keyword>
<dbReference type="Proteomes" id="UP000275078">
    <property type="component" value="Unassembled WGS sequence"/>
</dbReference>
<dbReference type="STRING" id="1160509.A0A3N4HFG2"/>
<name>A0A3N4HFG2_ASCIM</name>
<dbReference type="PANTHER" id="PTHR23159:SF31">
    <property type="entry name" value="CENTROSOME-ASSOCIATED PROTEIN CEP250 ISOFORM X1"/>
    <property type="match status" value="1"/>
</dbReference>
<evidence type="ECO:0000256" key="1">
    <source>
        <dbReference type="SAM" id="MobiDB-lite"/>
    </source>
</evidence>
<accession>A0A3N4HFG2</accession>